<keyword evidence="2" id="KW-1185">Reference proteome</keyword>
<dbReference type="EMBL" id="MU277306">
    <property type="protein sequence ID" value="KAI0055175.1"/>
    <property type="molecule type" value="Genomic_DNA"/>
</dbReference>
<name>A0ACB8SFD8_9AGAM</name>
<sequence length="189" mass="21279">MFGVPKVLATYEVCRGSHSISKSLGPVVSDLDPPIEDRCHVRTIMGTFGRPVNEVKTPAELIEAIIHAFIGYSNILGNGWIHRDVSYGNILLLGEPEKRDLDILTRLCDKCIAMIIDGDQAVQWPVNNSPVDNQRTGTLPFISMRLAAIWDTLQPVEHSFHDDHESFIWILLWTIILILSKLRQLLTIV</sequence>
<gene>
    <name evidence="1" type="ORF">BV25DRAFT_1815988</name>
</gene>
<proteinExistence type="predicted"/>
<evidence type="ECO:0000313" key="2">
    <source>
        <dbReference type="Proteomes" id="UP000814140"/>
    </source>
</evidence>
<reference evidence="1" key="2">
    <citation type="journal article" date="2022" name="New Phytol.">
        <title>Evolutionary transition to the ectomycorrhizal habit in the genomes of a hyperdiverse lineage of mushroom-forming fungi.</title>
        <authorList>
            <person name="Looney B."/>
            <person name="Miyauchi S."/>
            <person name="Morin E."/>
            <person name="Drula E."/>
            <person name="Courty P.E."/>
            <person name="Kohler A."/>
            <person name="Kuo A."/>
            <person name="LaButti K."/>
            <person name="Pangilinan J."/>
            <person name="Lipzen A."/>
            <person name="Riley R."/>
            <person name="Andreopoulos W."/>
            <person name="He G."/>
            <person name="Johnson J."/>
            <person name="Nolan M."/>
            <person name="Tritt A."/>
            <person name="Barry K.W."/>
            <person name="Grigoriev I.V."/>
            <person name="Nagy L.G."/>
            <person name="Hibbett D."/>
            <person name="Henrissat B."/>
            <person name="Matheny P.B."/>
            <person name="Labbe J."/>
            <person name="Martin F.M."/>
        </authorList>
    </citation>
    <scope>NUCLEOTIDE SEQUENCE</scope>
    <source>
        <strain evidence="1">HHB10654</strain>
    </source>
</reference>
<protein>
    <submittedName>
        <fullName evidence="1">Uncharacterized protein</fullName>
    </submittedName>
</protein>
<comment type="caution">
    <text evidence="1">The sequence shown here is derived from an EMBL/GenBank/DDBJ whole genome shotgun (WGS) entry which is preliminary data.</text>
</comment>
<evidence type="ECO:0000313" key="1">
    <source>
        <dbReference type="EMBL" id="KAI0055175.1"/>
    </source>
</evidence>
<dbReference type="Proteomes" id="UP000814140">
    <property type="component" value="Unassembled WGS sequence"/>
</dbReference>
<organism evidence="1 2">
    <name type="scientific">Artomyces pyxidatus</name>
    <dbReference type="NCBI Taxonomy" id="48021"/>
    <lineage>
        <taxon>Eukaryota</taxon>
        <taxon>Fungi</taxon>
        <taxon>Dikarya</taxon>
        <taxon>Basidiomycota</taxon>
        <taxon>Agaricomycotina</taxon>
        <taxon>Agaricomycetes</taxon>
        <taxon>Russulales</taxon>
        <taxon>Auriscalpiaceae</taxon>
        <taxon>Artomyces</taxon>
    </lineage>
</organism>
<accession>A0ACB8SFD8</accession>
<reference evidence="1" key="1">
    <citation type="submission" date="2021-03" db="EMBL/GenBank/DDBJ databases">
        <authorList>
            <consortium name="DOE Joint Genome Institute"/>
            <person name="Ahrendt S."/>
            <person name="Looney B.P."/>
            <person name="Miyauchi S."/>
            <person name="Morin E."/>
            <person name="Drula E."/>
            <person name="Courty P.E."/>
            <person name="Chicoki N."/>
            <person name="Fauchery L."/>
            <person name="Kohler A."/>
            <person name="Kuo A."/>
            <person name="Labutti K."/>
            <person name="Pangilinan J."/>
            <person name="Lipzen A."/>
            <person name="Riley R."/>
            <person name="Andreopoulos W."/>
            <person name="He G."/>
            <person name="Johnson J."/>
            <person name="Barry K.W."/>
            <person name="Grigoriev I.V."/>
            <person name="Nagy L."/>
            <person name="Hibbett D."/>
            <person name="Henrissat B."/>
            <person name="Matheny P.B."/>
            <person name="Labbe J."/>
            <person name="Martin F."/>
        </authorList>
    </citation>
    <scope>NUCLEOTIDE SEQUENCE</scope>
    <source>
        <strain evidence="1">HHB10654</strain>
    </source>
</reference>